<protein>
    <submittedName>
        <fullName evidence="1">Unannotated protein</fullName>
    </submittedName>
</protein>
<proteinExistence type="predicted"/>
<name>A0A6J6DG52_9ZZZZ</name>
<organism evidence="1">
    <name type="scientific">freshwater metagenome</name>
    <dbReference type="NCBI Taxonomy" id="449393"/>
    <lineage>
        <taxon>unclassified sequences</taxon>
        <taxon>metagenomes</taxon>
        <taxon>ecological metagenomes</taxon>
    </lineage>
</organism>
<dbReference type="EMBL" id="CAEZTJ010000024">
    <property type="protein sequence ID" value="CAB4563087.1"/>
    <property type="molecule type" value="Genomic_DNA"/>
</dbReference>
<reference evidence="1" key="1">
    <citation type="submission" date="2020-05" db="EMBL/GenBank/DDBJ databases">
        <authorList>
            <person name="Chiriac C."/>
            <person name="Salcher M."/>
            <person name="Ghai R."/>
            <person name="Kavagutti S V."/>
        </authorList>
    </citation>
    <scope>NUCLEOTIDE SEQUENCE</scope>
</reference>
<evidence type="ECO:0000313" key="1">
    <source>
        <dbReference type="EMBL" id="CAB4563087.1"/>
    </source>
</evidence>
<dbReference type="AlphaFoldDB" id="A0A6J6DG52"/>
<gene>
    <name evidence="1" type="ORF">UFOPK1650_00302</name>
</gene>
<sequence length="84" mass="9135">MILGRDGEIGSANFSTAQSKAIKGLRARHFMDEMKVDVEQIRFTFCASHDVIGPDLLCHGLTHATAPSSAQSPNVLGRDLRLNL</sequence>
<accession>A0A6J6DG52</accession>